<sequence length="359" mass="42763">MITRTERGKKASKKASRARIRVLMAALSCLAISLAETRARISGRLGRGKKTWGSKYLCEVCNVWTMDTRQAIEEHEGGVKHKENSEKYHENRHLYDARERERNETDRLIERLKSREEEMALMEDEVLARASGQYDPYEFDEETGYYYHWYWRHYYDKNSRYYWGGNPPDWTRKPKLPPQGMFGYTEKTSQEKAKAIQKKKDKHFHQQIDTTIKNLAKSGKAVNTHLIAVAGPDGHKWFEEKEREEENRKYKIQKELNDRIRNAILNEDETELRKINRWYGEKIGKKWSKEEQDEWVSQYMRKNKRSISMRARMENEAVAGFREGAKDEEIFNTLHEDKRRSSTFDSRTKHKNAHLLPFS</sequence>
<evidence type="ECO:0000313" key="9">
    <source>
        <dbReference type="EMBL" id="CAD8458328.1"/>
    </source>
</evidence>
<feature type="region of interest" description="Disordered" evidence="7">
    <location>
        <begin position="338"/>
        <end position="359"/>
    </location>
</feature>
<feature type="domain" description="Matrin-type" evidence="8">
    <location>
        <begin position="56"/>
        <end position="87"/>
    </location>
</feature>
<keyword evidence="3" id="KW-0863">Zinc-finger</keyword>
<dbReference type="InterPro" id="IPR003604">
    <property type="entry name" value="Matrin/U1-like-C_Znf_C2H2"/>
</dbReference>
<accession>A0A7S0DP47</accession>
<proteinExistence type="predicted"/>
<keyword evidence="6" id="KW-0175">Coiled coil</keyword>
<comment type="subcellular location">
    <subcellularLocation>
        <location evidence="1">Nucleus</location>
    </subcellularLocation>
</comment>
<gene>
    <name evidence="9" type="ORF">LAMO00422_LOCUS17279</name>
</gene>
<evidence type="ECO:0000256" key="6">
    <source>
        <dbReference type="SAM" id="Coils"/>
    </source>
</evidence>
<dbReference type="InterPro" id="IPR013085">
    <property type="entry name" value="U1-CZ_Znf_C2H2"/>
</dbReference>
<keyword evidence="4" id="KW-0862">Zinc</keyword>
<dbReference type="GO" id="GO:0008270">
    <property type="term" value="F:zinc ion binding"/>
    <property type="evidence" value="ECO:0007669"/>
    <property type="project" value="UniProtKB-KW"/>
</dbReference>
<evidence type="ECO:0000256" key="7">
    <source>
        <dbReference type="SAM" id="MobiDB-lite"/>
    </source>
</evidence>
<organism evidence="9">
    <name type="scientific">Amorphochlora amoebiformis</name>
    <dbReference type="NCBI Taxonomy" id="1561963"/>
    <lineage>
        <taxon>Eukaryota</taxon>
        <taxon>Sar</taxon>
        <taxon>Rhizaria</taxon>
        <taxon>Cercozoa</taxon>
        <taxon>Chlorarachniophyceae</taxon>
        <taxon>Amorphochlora</taxon>
    </lineage>
</organism>
<dbReference type="GO" id="GO:0005634">
    <property type="term" value="C:nucleus"/>
    <property type="evidence" value="ECO:0007669"/>
    <property type="project" value="UniProtKB-SubCell"/>
</dbReference>
<evidence type="ECO:0000256" key="2">
    <source>
        <dbReference type="ARBA" id="ARBA00022723"/>
    </source>
</evidence>
<evidence type="ECO:0000256" key="3">
    <source>
        <dbReference type="ARBA" id="ARBA00022771"/>
    </source>
</evidence>
<evidence type="ECO:0000256" key="5">
    <source>
        <dbReference type="ARBA" id="ARBA00023242"/>
    </source>
</evidence>
<dbReference type="Pfam" id="PF06220">
    <property type="entry name" value="zf-U1"/>
    <property type="match status" value="1"/>
</dbReference>
<evidence type="ECO:0000256" key="4">
    <source>
        <dbReference type="ARBA" id="ARBA00022833"/>
    </source>
</evidence>
<keyword evidence="2" id="KW-0479">Metal-binding</keyword>
<dbReference type="Gene3D" id="3.30.160.60">
    <property type="entry name" value="Classic Zinc Finger"/>
    <property type="match status" value="1"/>
</dbReference>
<dbReference type="GO" id="GO:0003676">
    <property type="term" value="F:nucleic acid binding"/>
    <property type="evidence" value="ECO:0007669"/>
    <property type="project" value="InterPro"/>
</dbReference>
<dbReference type="AlphaFoldDB" id="A0A7S0DP47"/>
<keyword evidence="5" id="KW-0539">Nucleus</keyword>
<dbReference type="EMBL" id="HBEM01025461">
    <property type="protein sequence ID" value="CAD8458328.1"/>
    <property type="molecule type" value="Transcribed_RNA"/>
</dbReference>
<reference evidence="9" key="1">
    <citation type="submission" date="2021-01" db="EMBL/GenBank/DDBJ databases">
        <authorList>
            <person name="Corre E."/>
            <person name="Pelletier E."/>
            <person name="Niang G."/>
            <person name="Scheremetjew M."/>
            <person name="Finn R."/>
            <person name="Kale V."/>
            <person name="Holt S."/>
            <person name="Cochrane G."/>
            <person name="Meng A."/>
            <person name="Brown T."/>
            <person name="Cohen L."/>
        </authorList>
    </citation>
    <scope>NUCLEOTIDE SEQUENCE</scope>
    <source>
        <strain evidence="9">CCMP2058</strain>
    </source>
</reference>
<dbReference type="InterPro" id="IPR000690">
    <property type="entry name" value="Matrin/U1-C_Znf_C2H2"/>
</dbReference>
<name>A0A7S0DP47_9EUKA</name>
<feature type="coiled-coil region" evidence="6">
    <location>
        <begin position="95"/>
        <end position="125"/>
    </location>
</feature>
<dbReference type="SMART" id="SM00451">
    <property type="entry name" value="ZnF_U1"/>
    <property type="match status" value="1"/>
</dbReference>
<dbReference type="PROSITE" id="PS50171">
    <property type="entry name" value="ZF_MATRIN"/>
    <property type="match status" value="1"/>
</dbReference>
<protein>
    <recommendedName>
        <fullName evidence="8">Matrin-type domain-containing protein</fullName>
    </recommendedName>
</protein>
<evidence type="ECO:0000259" key="8">
    <source>
        <dbReference type="PROSITE" id="PS50171"/>
    </source>
</evidence>
<evidence type="ECO:0000256" key="1">
    <source>
        <dbReference type="ARBA" id="ARBA00004123"/>
    </source>
</evidence>